<dbReference type="GO" id="GO:0042744">
    <property type="term" value="P:hydrogen peroxide catabolic process"/>
    <property type="evidence" value="ECO:0007669"/>
    <property type="project" value="TreeGrafter"/>
</dbReference>
<evidence type="ECO:0000313" key="9">
    <source>
        <dbReference type="Ensembl" id="ENSPKIP00000015794.1"/>
    </source>
</evidence>
<evidence type="ECO:0000256" key="2">
    <source>
        <dbReference type="ARBA" id="ARBA00022448"/>
    </source>
</evidence>
<dbReference type="OrthoDB" id="8751793at2759"/>
<sequence length="143" mass="16060">MSLSTKDKTLVKAFWDKASKKADDIGSEALSRMLITYPATKTYFAHWDDLKPGSAPIRKHGKVIMKGLVTAVSKIDDLESGLSKVAEIHATKLKVDPANFKILSHCILVVLSKMFWEDFTPETHVAMDKFLSRVSQAMSEKYR</sequence>
<keyword evidence="6" id="KW-0408">Iron</keyword>
<keyword evidence="10" id="KW-1185">Reference proteome</keyword>
<dbReference type="PROSITE" id="PS01033">
    <property type="entry name" value="GLOBIN"/>
    <property type="match status" value="1"/>
</dbReference>
<dbReference type="GO" id="GO:0020037">
    <property type="term" value="F:heme binding"/>
    <property type="evidence" value="ECO:0007669"/>
    <property type="project" value="InterPro"/>
</dbReference>
<dbReference type="InterPro" id="IPR000971">
    <property type="entry name" value="Globin"/>
</dbReference>
<evidence type="ECO:0000256" key="6">
    <source>
        <dbReference type="ARBA" id="ARBA00023004"/>
    </source>
</evidence>
<evidence type="ECO:0000256" key="4">
    <source>
        <dbReference type="ARBA" id="ARBA00022621"/>
    </source>
</evidence>
<keyword evidence="5" id="KW-0479">Metal-binding</keyword>
<dbReference type="SUPFAM" id="SSF46458">
    <property type="entry name" value="Globin-like"/>
    <property type="match status" value="1"/>
</dbReference>
<proteinExistence type="inferred from homology"/>
<accession>A0A3B3RBU4</accession>
<dbReference type="GeneID" id="111842533"/>
<organism evidence="9 10">
    <name type="scientific">Paramormyrops kingsleyae</name>
    <dbReference type="NCBI Taxonomy" id="1676925"/>
    <lineage>
        <taxon>Eukaryota</taxon>
        <taxon>Metazoa</taxon>
        <taxon>Chordata</taxon>
        <taxon>Craniata</taxon>
        <taxon>Vertebrata</taxon>
        <taxon>Euteleostomi</taxon>
        <taxon>Actinopterygii</taxon>
        <taxon>Neopterygii</taxon>
        <taxon>Teleostei</taxon>
        <taxon>Osteoglossocephala</taxon>
        <taxon>Osteoglossomorpha</taxon>
        <taxon>Osteoglossiformes</taxon>
        <taxon>Mormyridae</taxon>
        <taxon>Paramormyrops</taxon>
    </lineage>
</organism>
<evidence type="ECO:0000256" key="1">
    <source>
        <dbReference type="ARBA" id="ARBA00008705"/>
    </source>
</evidence>
<keyword evidence="2 7" id="KW-0813">Transport</keyword>
<dbReference type="GO" id="GO:0072562">
    <property type="term" value="C:blood microparticle"/>
    <property type="evidence" value="ECO:0007669"/>
    <property type="project" value="TreeGrafter"/>
</dbReference>
<name>A0A3B3RBU4_9TELE</name>
<dbReference type="GO" id="GO:0046872">
    <property type="term" value="F:metal ion binding"/>
    <property type="evidence" value="ECO:0007669"/>
    <property type="project" value="UniProtKB-KW"/>
</dbReference>
<reference evidence="9" key="2">
    <citation type="submission" date="2025-09" db="UniProtKB">
        <authorList>
            <consortium name="Ensembl"/>
        </authorList>
    </citation>
    <scope>IDENTIFICATION</scope>
</reference>
<dbReference type="GO" id="GO:0031838">
    <property type="term" value="C:haptoglobin-hemoglobin complex"/>
    <property type="evidence" value="ECO:0007669"/>
    <property type="project" value="TreeGrafter"/>
</dbReference>
<dbReference type="PRINTS" id="PR00612">
    <property type="entry name" value="ALPHAHAEM"/>
</dbReference>
<feature type="domain" description="Globin" evidence="8">
    <location>
        <begin position="2"/>
        <end position="143"/>
    </location>
</feature>
<dbReference type="InterPro" id="IPR009050">
    <property type="entry name" value="Globin-like_sf"/>
</dbReference>
<dbReference type="FunFam" id="1.10.490.10:FF:000002">
    <property type="entry name" value="Hemoglobin subunit alpha"/>
    <property type="match status" value="1"/>
</dbReference>
<dbReference type="Pfam" id="PF00042">
    <property type="entry name" value="Globin"/>
    <property type="match status" value="1"/>
</dbReference>
<comment type="similarity">
    <text evidence="1 7">Belongs to the globin family.</text>
</comment>
<evidence type="ECO:0000256" key="5">
    <source>
        <dbReference type="ARBA" id="ARBA00022723"/>
    </source>
</evidence>
<dbReference type="GO" id="GO:0031720">
    <property type="term" value="F:haptoglobin binding"/>
    <property type="evidence" value="ECO:0007669"/>
    <property type="project" value="TreeGrafter"/>
</dbReference>
<evidence type="ECO:0000256" key="7">
    <source>
        <dbReference type="RuleBase" id="RU000356"/>
    </source>
</evidence>
<dbReference type="GO" id="GO:0019825">
    <property type="term" value="F:oxygen binding"/>
    <property type="evidence" value="ECO:0007669"/>
    <property type="project" value="InterPro"/>
</dbReference>
<dbReference type="InterPro" id="IPR012292">
    <property type="entry name" value="Globin/Proto"/>
</dbReference>
<evidence type="ECO:0000256" key="3">
    <source>
        <dbReference type="ARBA" id="ARBA00022617"/>
    </source>
</evidence>
<dbReference type="STRING" id="1676925.ENSPKIP00000015794"/>
<keyword evidence="4 7" id="KW-0561">Oxygen transport</keyword>
<dbReference type="CDD" id="cd08927">
    <property type="entry name" value="Hb-alpha-like"/>
    <property type="match status" value="1"/>
</dbReference>
<dbReference type="InterPro" id="IPR002338">
    <property type="entry name" value="Hemoglobin_a-typ"/>
</dbReference>
<dbReference type="Ensembl" id="ENSPKIT00000040269.1">
    <property type="protein sequence ID" value="ENSPKIP00000015794.1"/>
    <property type="gene ID" value="ENSPKIG00000002384.1"/>
</dbReference>
<dbReference type="RefSeq" id="XP_023664999.1">
    <property type="nucleotide sequence ID" value="XM_023809231.2"/>
</dbReference>
<evidence type="ECO:0000313" key="10">
    <source>
        <dbReference type="Proteomes" id="UP000261540"/>
    </source>
</evidence>
<dbReference type="Proteomes" id="UP000261540">
    <property type="component" value="Unplaced"/>
</dbReference>
<dbReference type="GO" id="GO:0005833">
    <property type="term" value="C:hemoglobin complex"/>
    <property type="evidence" value="ECO:0007669"/>
    <property type="project" value="InterPro"/>
</dbReference>
<dbReference type="GO" id="GO:0004601">
    <property type="term" value="F:peroxidase activity"/>
    <property type="evidence" value="ECO:0007669"/>
    <property type="project" value="TreeGrafter"/>
</dbReference>
<dbReference type="AlphaFoldDB" id="A0A3B3RBU4"/>
<dbReference type="KEGG" id="pki:111842533"/>
<dbReference type="PANTHER" id="PTHR11442:SF41">
    <property type="entry name" value="HEMOGLOBIN SUBUNIT ZETA"/>
    <property type="match status" value="1"/>
</dbReference>
<dbReference type="InterPro" id="IPR050056">
    <property type="entry name" value="Hemoglobin_oxygen_transport"/>
</dbReference>
<reference evidence="9" key="1">
    <citation type="submission" date="2025-08" db="UniProtKB">
        <authorList>
            <consortium name="Ensembl"/>
        </authorList>
    </citation>
    <scope>IDENTIFICATION</scope>
</reference>
<dbReference type="Gene3D" id="1.10.490.10">
    <property type="entry name" value="Globins"/>
    <property type="match status" value="1"/>
</dbReference>
<evidence type="ECO:0000259" key="8">
    <source>
        <dbReference type="PROSITE" id="PS01033"/>
    </source>
</evidence>
<dbReference type="PANTHER" id="PTHR11442">
    <property type="entry name" value="HEMOGLOBIN FAMILY MEMBER"/>
    <property type="match status" value="1"/>
</dbReference>
<dbReference type="GO" id="GO:0005344">
    <property type="term" value="F:oxygen carrier activity"/>
    <property type="evidence" value="ECO:0007669"/>
    <property type="project" value="UniProtKB-KW"/>
</dbReference>
<dbReference type="GeneTree" id="ENSGT00940000163288"/>
<keyword evidence="3 7" id="KW-0349">Heme</keyword>
<dbReference type="GO" id="GO:0043177">
    <property type="term" value="F:organic acid binding"/>
    <property type="evidence" value="ECO:0007669"/>
    <property type="project" value="TreeGrafter"/>
</dbReference>
<protein>
    <submittedName>
        <fullName evidence="9">Hemoglobin subunit alpha-like</fullName>
    </submittedName>
</protein>